<keyword evidence="1" id="KW-0472">Membrane</keyword>
<keyword evidence="1" id="KW-0812">Transmembrane</keyword>
<dbReference type="RefSeq" id="WP_238584918.1">
    <property type="nucleotide sequence ID" value="NZ_CAAAHT010000001.1"/>
</dbReference>
<feature type="transmembrane region" description="Helical" evidence="1">
    <location>
        <begin position="92"/>
        <end position="115"/>
    </location>
</feature>
<gene>
    <name evidence="2" type="ORF">Lfee_2153</name>
    <name evidence="3" type="ORF">NCTC12022_03288</name>
</gene>
<feature type="transmembrane region" description="Helical" evidence="1">
    <location>
        <begin position="139"/>
        <end position="158"/>
    </location>
</feature>
<name>A0A0W0TLA6_9GAMM</name>
<dbReference type="STRING" id="453.Lfee_2153"/>
<accession>A0A0W0TLA6</accession>
<dbReference type="AlphaFoldDB" id="A0A0W0TLA6"/>
<evidence type="ECO:0000256" key="1">
    <source>
        <dbReference type="SAM" id="Phobius"/>
    </source>
</evidence>
<reference evidence="2 4" key="1">
    <citation type="submission" date="2015-11" db="EMBL/GenBank/DDBJ databases">
        <title>Genomic analysis of 38 Legionella species identifies large and diverse effector repertoires.</title>
        <authorList>
            <person name="Burstein D."/>
            <person name="Amaro F."/>
            <person name="Zusman T."/>
            <person name="Lifshitz Z."/>
            <person name="Cohen O."/>
            <person name="Gilbert J.A."/>
            <person name="Pupko T."/>
            <person name="Shuman H.A."/>
            <person name="Segal G."/>
        </authorList>
    </citation>
    <scope>NUCLEOTIDE SEQUENCE [LARGE SCALE GENOMIC DNA]</scope>
    <source>
        <strain evidence="2 4">WO-44C</strain>
    </source>
</reference>
<evidence type="ECO:0000313" key="5">
    <source>
        <dbReference type="Proteomes" id="UP000251942"/>
    </source>
</evidence>
<dbReference type="Proteomes" id="UP000054698">
    <property type="component" value="Unassembled WGS sequence"/>
</dbReference>
<protein>
    <submittedName>
        <fullName evidence="2">Uncharacterized protein</fullName>
    </submittedName>
</protein>
<proteinExistence type="predicted"/>
<dbReference type="EMBL" id="UASS01000039">
    <property type="protein sequence ID" value="SPX62527.1"/>
    <property type="molecule type" value="Genomic_DNA"/>
</dbReference>
<dbReference type="PATRIC" id="fig|453.4.peg.2356"/>
<evidence type="ECO:0000313" key="3">
    <source>
        <dbReference type="EMBL" id="SPX62527.1"/>
    </source>
</evidence>
<sequence length="201" mass="21657">MPKNPGFFAKLWQGAKDVKVVSSQKTPDAKKNFLQNYSDHLDQLEIDAKKIWEKTKNKGSFEEAFNFIKDEATKRMNFLEGFRDRYDFADEVVGATAIPALGMVASVAALGYAIWEGAQALAIHAGFAKDDGKEHGENAAIGLMVSAASFVGAVASFLKSAVSLITRSVATAINGYGESKEARFHNEDSVLGTGSAFNGPK</sequence>
<dbReference type="Proteomes" id="UP000251942">
    <property type="component" value="Unassembled WGS sequence"/>
</dbReference>
<keyword evidence="4" id="KW-1185">Reference proteome</keyword>
<organism evidence="2 4">
    <name type="scientific">Legionella feeleii</name>
    <dbReference type="NCBI Taxonomy" id="453"/>
    <lineage>
        <taxon>Bacteria</taxon>
        <taxon>Pseudomonadati</taxon>
        <taxon>Pseudomonadota</taxon>
        <taxon>Gammaproteobacteria</taxon>
        <taxon>Legionellales</taxon>
        <taxon>Legionellaceae</taxon>
        <taxon>Legionella</taxon>
    </lineage>
</organism>
<evidence type="ECO:0000313" key="4">
    <source>
        <dbReference type="Proteomes" id="UP000054698"/>
    </source>
</evidence>
<keyword evidence="1" id="KW-1133">Transmembrane helix</keyword>
<evidence type="ECO:0000313" key="2">
    <source>
        <dbReference type="EMBL" id="KTC96355.1"/>
    </source>
</evidence>
<reference evidence="3 5" key="2">
    <citation type="submission" date="2018-06" db="EMBL/GenBank/DDBJ databases">
        <authorList>
            <consortium name="Pathogen Informatics"/>
            <person name="Doyle S."/>
        </authorList>
    </citation>
    <scope>NUCLEOTIDE SEQUENCE [LARGE SCALE GENOMIC DNA]</scope>
    <source>
        <strain evidence="3 5">NCTC12022</strain>
    </source>
</reference>
<dbReference type="EMBL" id="LNYB01000081">
    <property type="protein sequence ID" value="KTC96355.1"/>
    <property type="molecule type" value="Genomic_DNA"/>
</dbReference>